<keyword evidence="2" id="KW-0472">Membrane</keyword>
<name>A0AAE4TN93_9GAMM</name>
<dbReference type="EMBL" id="JASGOQ010000001">
    <property type="protein sequence ID" value="MDV5390114.1"/>
    <property type="molecule type" value="Genomic_DNA"/>
</dbReference>
<evidence type="ECO:0000256" key="1">
    <source>
        <dbReference type="SAM" id="MobiDB-lite"/>
    </source>
</evidence>
<dbReference type="EMBL" id="JAOTLW010000008">
    <property type="protein sequence ID" value="MDI5831708.1"/>
    <property type="molecule type" value="Genomic_DNA"/>
</dbReference>
<dbReference type="InterPro" id="IPR021550">
    <property type="entry name" value="DUF2897"/>
</dbReference>
<reference evidence="4 6" key="3">
    <citation type="submission" date="2022-09" db="EMBL/GenBank/DDBJ databases">
        <title>The outer-membrane cytochrome OmcA is essential for infection of Shewanella oneidensis by a zebrafish-associated bacteriophage.</title>
        <authorList>
            <person name="Grenfell A.W."/>
            <person name="Intile P."/>
            <person name="Mcfarlane J."/>
            <person name="Leung D."/>
            <person name="Abdalla K."/>
            <person name="Wold M."/>
            <person name="Kees E."/>
            <person name="Gralnick J."/>
        </authorList>
    </citation>
    <scope>NUCLEOTIDE SEQUENCE [LARGE SCALE GENOMIC DNA]</scope>
    <source>
        <strain evidence="4 6">NF-5</strain>
    </source>
</reference>
<feature type="compositionally biased region" description="Polar residues" evidence="1">
    <location>
        <begin position="58"/>
        <end position="71"/>
    </location>
</feature>
<feature type="region of interest" description="Disordered" evidence="1">
    <location>
        <begin position="39"/>
        <end position="71"/>
    </location>
</feature>
<proteinExistence type="predicted"/>
<evidence type="ECO:0000313" key="4">
    <source>
        <dbReference type="EMBL" id="MDI5831708.1"/>
    </source>
</evidence>
<reference evidence="5" key="4">
    <citation type="submission" date="2023-05" db="EMBL/GenBank/DDBJ databases">
        <title>Colonisation of extended spectrum b-lactamase- and carbapenemase-producing bacteria on hospital surfaces from low- and middle-income countries.</title>
        <authorList>
            <person name="Nieto-Rosado M."/>
            <person name="Sands K."/>
            <person name="Iregbu K."/>
            <person name="Zahra R."/>
            <person name="Mazarati J.B."/>
            <person name="Mehtar S."/>
            <person name="Barnards-Group B."/>
            <person name="Walsh T.R."/>
        </authorList>
    </citation>
    <scope>NUCLEOTIDE SEQUENCE</scope>
    <source>
        <strain evidence="5">PP-E493</strain>
    </source>
</reference>
<dbReference type="Proteomes" id="UP001187859">
    <property type="component" value="Unassembled WGS sequence"/>
</dbReference>
<dbReference type="Pfam" id="PF11446">
    <property type="entry name" value="DUF2897"/>
    <property type="match status" value="1"/>
</dbReference>
<comment type="caution">
    <text evidence="5">The sequence shown here is derived from an EMBL/GenBank/DDBJ whole genome shotgun (WGS) entry which is preliminary data.</text>
</comment>
<keyword evidence="2" id="KW-0812">Transmembrane</keyword>
<dbReference type="AlphaFoldDB" id="A0AAE4TN93"/>
<gene>
    <name evidence="3" type="ORF">E2650_06215</name>
    <name evidence="4" type="ORF">ODY93_09050</name>
    <name evidence="5" type="ORF">QM089_07570</name>
</gene>
<dbReference type="Proteomes" id="UP001159075">
    <property type="component" value="Unassembled WGS sequence"/>
</dbReference>
<keyword evidence="6" id="KW-1185">Reference proteome</keyword>
<evidence type="ECO:0000313" key="6">
    <source>
        <dbReference type="Proteomes" id="UP001159075"/>
    </source>
</evidence>
<evidence type="ECO:0000256" key="2">
    <source>
        <dbReference type="SAM" id="Phobius"/>
    </source>
</evidence>
<evidence type="ECO:0000313" key="3">
    <source>
        <dbReference type="EMBL" id="MDG5899495.1"/>
    </source>
</evidence>
<protein>
    <submittedName>
        <fullName evidence="5">DUF2897 family protein</fullName>
    </submittedName>
</protein>
<sequence length="71" mass="7881">MSSLEVWIIIILVVGVIASNLAALKYSAKFKLPQFGQHDKEKQLKSDMTQPPHEADGNETQNPDKSSNQSK</sequence>
<reference evidence="3" key="2">
    <citation type="submission" date="2019-04" db="EMBL/GenBank/DDBJ databases">
        <authorList>
            <person name="Zou H."/>
        </authorList>
    </citation>
    <scope>NUCLEOTIDE SEQUENCE</scope>
    <source>
        <strain evidence="3">2015oxa</strain>
    </source>
</reference>
<feature type="transmembrane region" description="Helical" evidence="2">
    <location>
        <begin position="6"/>
        <end position="24"/>
    </location>
</feature>
<organism evidence="5 7">
    <name type="scientific">Shewanella xiamenensis</name>
    <dbReference type="NCBI Taxonomy" id="332186"/>
    <lineage>
        <taxon>Bacteria</taxon>
        <taxon>Pseudomonadati</taxon>
        <taxon>Pseudomonadota</taxon>
        <taxon>Gammaproteobacteria</taxon>
        <taxon>Alteromonadales</taxon>
        <taxon>Shewanellaceae</taxon>
        <taxon>Shewanella</taxon>
    </lineage>
</organism>
<reference evidence="3" key="1">
    <citation type="journal article" date="2019" name="Int J Environ Res Public Health">
        <title>Characterization of Chromosome-Mediated BlaOXA-894 in Shewanella xiamenensis Isolated from Pig Wastewater.</title>
        <authorList>
            <person name="Zou H."/>
            <person name="Zhou Z."/>
            <person name="Xia H."/>
            <person name="Zhao Q."/>
            <person name="Li X."/>
        </authorList>
    </citation>
    <scope>NUCLEOTIDE SEQUENCE</scope>
    <source>
        <strain evidence="3">2015oxa</strain>
    </source>
</reference>
<dbReference type="EMBL" id="SUNE01000003">
    <property type="protein sequence ID" value="MDG5899495.1"/>
    <property type="molecule type" value="Genomic_DNA"/>
</dbReference>
<dbReference type="Proteomes" id="UP001152518">
    <property type="component" value="Unassembled WGS sequence"/>
</dbReference>
<evidence type="ECO:0000313" key="7">
    <source>
        <dbReference type="Proteomes" id="UP001187859"/>
    </source>
</evidence>
<dbReference type="RefSeq" id="WP_037418741.1">
    <property type="nucleotide sequence ID" value="NZ_AP025014.1"/>
</dbReference>
<evidence type="ECO:0000313" key="5">
    <source>
        <dbReference type="EMBL" id="MDV5390114.1"/>
    </source>
</evidence>
<keyword evidence="2" id="KW-1133">Transmembrane helix</keyword>
<accession>A0AAE4TN93</accession>